<keyword evidence="2" id="KW-1185">Reference proteome</keyword>
<name>A0A9J7LHR7_BRAFL</name>
<protein>
    <submittedName>
        <fullName evidence="3">Uncharacterized protein LOC118419629</fullName>
    </submittedName>
</protein>
<reference evidence="3" key="2">
    <citation type="submission" date="2025-08" db="UniProtKB">
        <authorList>
            <consortium name="RefSeq"/>
        </authorList>
    </citation>
    <scope>IDENTIFICATION</scope>
    <source>
        <strain evidence="3">S238N-H82</strain>
        <tissue evidence="3">Testes</tissue>
    </source>
</reference>
<sequence>MTNLTSPTYIRTSGDRSQSVAMLIIATIANHRNHRASALQVIMSLGFLSRTCNDQLLTILNHAGMGVSSRTAWRIISENAATTRASPIAAGGEIWSYDNVNIMVNVQQVRQGHRSEMKNWTSRLTVPIRHIPDEGLSTEPRGRRRDLTAKDILPGAEDISSLRKRFSARIKAVLSTRFTAFASHKKPPPKRKRVPASTYRPLELMGANEATTADNITILRKFATEAGMSEDNCWDQEIIGDQATCKNIRGARRLREDDVNRLEKLEWAKECPGDFHFVWEGGRCTCITFFSSPKNVGSLAHLKDVVDRRTVDSQGKKFNPMDEFLHHACEAHLIAALLEHLGMESPDEDVPEKTEEELDDIVESFMDKFIFKQSCSNRVDDSLFELCTSLLRHLMLYTDLRQCIR</sequence>
<dbReference type="GeneID" id="118419629"/>
<proteinExistence type="predicted"/>
<dbReference type="OrthoDB" id="3207600at2759"/>
<feature type="domain" description="DUF6589" evidence="1">
    <location>
        <begin position="143"/>
        <end position="404"/>
    </location>
</feature>
<evidence type="ECO:0000259" key="1">
    <source>
        <dbReference type="Pfam" id="PF20231"/>
    </source>
</evidence>
<dbReference type="Proteomes" id="UP000001554">
    <property type="component" value="Chromosome 7"/>
</dbReference>
<dbReference type="KEGG" id="bfo:118419629"/>
<accession>A0A9J7LHR7</accession>
<dbReference type="InterPro" id="IPR046496">
    <property type="entry name" value="DUF6589"/>
</dbReference>
<evidence type="ECO:0000313" key="2">
    <source>
        <dbReference type="Proteomes" id="UP000001554"/>
    </source>
</evidence>
<dbReference type="RefSeq" id="XP_035681998.1">
    <property type="nucleotide sequence ID" value="XM_035826105.1"/>
</dbReference>
<reference evidence="2" key="1">
    <citation type="journal article" date="2020" name="Nat. Ecol. Evol.">
        <title>Deeply conserved synteny resolves early events in vertebrate evolution.</title>
        <authorList>
            <person name="Simakov O."/>
            <person name="Marletaz F."/>
            <person name="Yue J.X."/>
            <person name="O'Connell B."/>
            <person name="Jenkins J."/>
            <person name="Brandt A."/>
            <person name="Calef R."/>
            <person name="Tung C.H."/>
            <person name="Huang T.K."/>
            <person name="Schmutz J."/>
            <person name="Satoh N."/>
            <person name="Yu J.K."/>
            <person name="Putnam N.H."/>
            <person name="Green R.E."/>
            <person name="Rokhsar D.S."/>
        </authorList>
    </citation>
    <scope>NUCLEOTIDE SEQUENCE [LARGE SCALE GENOMIC DNA]</scope>
    <source>
        <strain evidence="2">S238N-H82</strain>
    </source>
</reference>
<gene>
    <name evidence="3" type="primary">LOC118419629</name>
</gene>
<evidence type="ECO:0000313" key="3">
    <source>
        <dbReference type="RefSeq" id="XP_035681998.1"/>
    </source>
</evidence>
<dbReference type="AlphaFoldDB" id="A0A9J7LHR7"/>
<dbReference type="Pfam" id="PF20231">
    <property type="entry name" value="DUF6589"/>
    <property type="match status" value="1"/>
</dbReference>
<organism evidence="2 3">
    <name type="scientific">Branchiostoma floridae</name>
    <name type="common">Florida lancelet</name>
    <name type="synonym">Amphioxus</name>
    <dbReference type="NCBI Taxonomy" id="7739"/>
    <lineage>
        <taxon>Eukaryota</taxon>
        <taxon>Metazoa</taxon>
        <taxon>Chordata</taxon>
        <taxon>Cephalochordata</taxon>
        <taxon>Leptocardii</taxon>
        <taxon>Amphioxiformes</taxon>
        <taxon>Branchiostomatidae</taxon>
        <taxon>Branchiostoma</taxon>
    </lineage>
</organism>